<reference evidence="1" key="1">
    <citation type="submission" date="2021-06" db="EMBL/GenBank/DDBJ databases">
        <authorList>
            <person name="Kallberg Y."/>
            <person name="Tangrot J."/>
            <person name="Rosling A."/>
        </authorList>
    </citation>
    <scope>NUCLEOTIDE SEQUENCE</scope>
    <source>
        <strain evidence="1">IL203A</strain>
    </source>
</reference>
<gene>
    <name evidence="1" type="ORF">DHETER_LOCUS15031</name>
</gene>
<accession>A0ACA9QRH8</accession>
<sequence>MRVLERAAKNSSTCTKIKEAVNQRLERIDSDVGRMLASILERSYKKINIDR</sequence>
<feature type="non-terminal residue" evidence="1">
    <location>
        <position position="51"/>
    </location>
</feature>
<organism evidence="1 2">
    <name type="scientific">Dentiscutata heterogama</name>
    <dbReference type="NCBI Taxonomy" id="1316150"/>
    <lineage>
        <taxon>Eukaryota</taxon>
        <taxon>Fungi</taxon>
        <taxon>Fungi incertae sedis</taxon>
        <taxon>Mucoromycota</taxon>
        <taxon>Glomeromycotina</taxon>
        <taxon>Glomeromycetes</taxon>
        <taxon>Diversisporales</taxon>
        <taxon>Gigasporaceae</taxon>
        <taxon>Dentiscutata</taxon>
    </lineage>
</organism>
<name>A0ACA9QRH8_9GLOM</name>
<dbReference type="EMBL" id="CAJVPU010049307">
    <property type="protein sequence ID" value="CAG8757199.1"/>
    <property type="molecule type" value="Genomic_DNA"/>
</dbReference>
<keyword evidence="2" id="KW-1185">Reference proteome</keyword>
<evidence type="ECO:0000313" key="2">
    <source>
        <dbReference type="Proteomes" id="UP000789702"/>
    </source>
</evidence>
<evidence type="ECO:0000313" key="1">
    <source>
        <dbReference type="EMBL" id="CAG8757199.1"/>
    </source>
</evidence>
<comment type="caution">
    <text evidence="1">The sequence shown here is derived from an EMBL/GenBank/DDBJ whole genome shotgun (WGS) entry which is preliminary data.</text>
</comment>
<proteinExistence type="predicted"/>
<protein>
    <submittedName>
        <fullName evidence="1">10721_t:CDS:1</fullName>
    </submittedName>
</protein>
<dbReference type="Proteomes" id="UP000789702">
    <property type="component" value="Unassembled WGS sequence"/>
</dbReference>